<accession>A0A4D7DT12</accession>
<dbReference type="PIRSF" id="PIRSF017082">
    <property type="entry name" value="YflP"/>
    <property type="match status" value="1"/>
</dbReference>
<dbReference type="RefSeq" id="WP_027673970.1">
    <property type="nucleotide sequence ID" value="NZ_CP039692.1"/>
</dbReference>
<dbReference type="Proteomes" id="UP000826513">
    <property type="component" value="Chromosome 2"/>
</dbReference>
<dbReference type="AlphaFoldDB" id="A0A4D7DT12"/>
<dbReference type="SUPFAM" id="SSF53850">
    <property type="entry name" value="Periplasmic binding protein-like II"/>
    <property type="match status" value="1"/>
</dbReference>
<keyword evidence="2" id="KW-0732">Signal</keyword>
<protein>
    <submittedName>
        <fullName evidence="3">Tripartite tricarboxylate transporter substrate binding protein</fullName>
    </submittedName>
</protein>
<dbReference type="PANTHER" id="PTHR42928:SF5">
    <property type="entry name" value="BLR1237 PROTEIN"/>
    <property type="match status" value="1"/>
</dbReference>
<reference evidence="4 7" key="2">
    <citation type="submission" date="2021-03" db="EMBL/GenBank/DDBJ databases">
        <title>Rapid diversification of plasmids in a genus of pathogenic and nitrogen fixing bacteria.</title>
        <authorList>
            <person name="Weisberg A.J."/>
            <person name="Miller M."/>
            <person name="Ream W."/>
            <person name="Grunwald N.J."/>
            <person name="Chang J.H."/>
        </authorList>
    </citation>
    <scope>NUCLEOTIDE SEQUENCE [LARGE SCALE GENOMIC DNA]</scope>
    <source>
        <strain evidence="4 7">AF3.44</strain>
    </source>
</reference>
<dbReference type="Gene3D" id="3.40.190.10">
    <property type="entry name" value="Periplasmic binding protein-like II"/>
    <property type="match status" value="1"/>
</dbReference>
<evidence type="ECO:0000313" key="5">
    <source>
        <dbReference type="EMBL" id="WHA42997.1"/>
    </source>
</evidence>
<organism evidence="3 6">
    <name type="scientific">Agrobacterium larrymoorei</name>
    <dbReference type="NCBI Taxonomy" id="160699"/>
    <lineage>
        <taxon>Bacteria</taxon>
        <taxon>Pseudomonadati</taxon>
        <taxon>Pseudomonadota</taxon>
        <taxon>Alphaproteobacteria</taxon>
        <taxon>Hyphomicrobiales</taxon>
        <taxon>Rhizobiaceae</taxon>
        <taxon>Rhizobium/Agrobacterium group</taxon>
        <taxon>Agrobacterium</taxon>
    </lineage>
</organism>
<evidence type="ECO:0000313" key="7">
    <source>
        <dbReference type="Proteomes" id="UP000826513"/>
    </source>
</evidence>
<dbReference type="CDD" id="cd13578">
    <property type="entry name" value="PBP2_Bug27"/>
    <property type="match status" value="1"/>
</dbReference>
<name>A0A4D7DT12_9HYPH</name>
<feature type="chain" id="PRO_5044606344" evidence="2">
    <location>
        <begin position="25"/>
        <end position="325"/>
    </location>
</feature>
<dbReference type="EMBL" id="CP039692">
    <property type="protein sequence ID" value="QCI99971.1"/>
    <property type="molecule type" value="Genomic_DNA"/>
</dbReference>
<reference evidence="3 6" key="1">
    <citation type="submission" date="2019-04" db="EMBL/GenBank/DDBJ databases">
        <title>Complete genome sequence of Agrobacterium larrymoorei CFBP5473.</title>
        <authorList>
            <person name="Haryono M."/>
            <person name="Chou L."/>
            <person name="Lin Y.-C."/>
            <person name="Lai E.-M."/>
            <person name="Kuo C.-H."/>
        </authorList>
    </citation>
    <scope>NUCLEOTIDE SEQUENCE [LARGE SCALE GENOMIC DNA]</scope>
    <source>
        <strain evidence="3 6">CFBP5473</strain>
    </source>
</reference>
<evidence type="ECO:0000256" key="2">
    <source>
        <dbReference type="SAM" id="SignalP"/>
    </source>
</evidence>
<comment type="similarity">
    <text evidence="1">Belongs to the UPF0065 (bug) family.</text>
</comment>
<evidence type="ECO:0000313" key="4">
    <source>
        <dbReference type="EMBL" id="QYA09588.1"/>
    </source>
</evidence>
<evidence type="ECO:0000313" key="6">
    <source>
        <dbReference type="Proteomes" id="UP000298545"/>
    </source>
</evidence>
<dbReference type="PANTHER" id="PTHR42928">
    <property type="entry name" value="TRICARBOXYLATE-BINDING PROTEIN"/>
    <property type="match status" value="1"/>
</dbReference>
<gene>
    <name evidence="3" type="ORF">CFBP5473_18640</name>
    <name evidence="5" type="ORF">CFBP5477_017175</name>
    <name evidence="4" type="ORF">J5285_19695</name>
</gene>
<dbReference type="EMBL" id="CP124734">
    <property type="protein sequence ID" value="WHA42997.1"/>
    <property type="molecule type" value="Genomic_DNA"/>
</dbReference>
<dbReference type="InterPro" id="IPR005064">
    <property type="entry name" value="BUG"/>
</dbReference>
<dbReference type="InterPro" id="IPR042100">
    <property type="entry name" value="Bug_dom1"/>
</dbReference>
<dbReference type="STRING" id="1367849.GCA_000518585_01096"/>
<keyword evidence="7" id="KW-1185">Reference proteome</keyword>
<evidence type="ECO:0000256" key="1">
    <source>
        <dbReference type="ARBA" id="ARBA00006987"/>
    </source>
</evidence>
<dbReference type="OrthoDB" id="8443386at2"/>
<dbReference type="Gene3D" id="3.40.190.150">
    <property type="entry name" value="Bordetella uptake gene, domain 1"/>
    <property type="match status" value="1"/>
</dbReference>
<dbReference type="Proteomes" id="UP000298545">
    <property type="component" value="Chromosome linear"/>
</dbReference>
<sequence>MNFRRFSRQVVTALTLLTPMAAIAADGFPQRPITLVVPFAPGGGNDSLARIVAAKAGEVLGGVIVVENRPGAGGGIAAQAVAKARPDGYTLLQGNIAHAINMSLYAKPGYDIVKDFEPVTMIATSPLLFCVPPRLGVKTMKEFVELAKSKPGSLNYGSSGMGGASHLAVELLKAKTGIELQHIPYQGSGPSVTDLLAGRLDLALPAISSAPPLMQAGKIVCLSSTSSVRSKSLPDMPATAEALGIDEYEALPWYGILAPKGTPPAIVSALAEAVKKAVEDPKVRDALTKQGFDVQVDTPDNFRTYITAEVDKWSQVVKESGAKAE</sequence>
<dbReference type="EMBL" id="CP072168">
    <property type="protein sequence ID" value="QYA09588.1"/>
    <property type="molecule type" value="Genomic_DNA"/>
</dbReference>
<dbReference type="Proteomes" id="UP000298664">
    <property type="component" value="Chromosome Linear"/>
</dbReference>
<proteinExistence type="inferred from homology"/>
<dbReference type="KEGG" id="alf:CFBP5473_18640"/>
<dbReference type="Pfam" id="PF03401">
    <property type="entry name" value="TctC"/>
    <property type="match status" value="1"/>
</dbReference>
<reference evidence="5" key="3">
    <citation type="submission" date="2023-05" db="EMBL/GenBank/DDBJ databases">
        <title>Complete genome sequence of Agrobacterium larrymoorei CFBP5477.</title>
        <authorList>
            <person name="Yen H.-C."/>
            <person name="Chou L."/>
            <person name="Lin Y.-C."/>
            <person name="Lai E.-M."/>
            <person name="Kuo C.-H."/>
        </authorList>
    </citation>
    <scope>NUCLEOTIDE SEQUENCE</scope>
    <source>
        <strain evidence="5">CFBP5477</strain>
    </source>
</reference>
<feature type="signal peptide" evidence="2">
    <location>
        <begin position="1"/>
        <end position="24"/>
    </location>
</feature>
<evidence type="ECO:0000313" key="3">
    <source>
        <dbReference type="EMBL" id="QCI99971.1"/>
    </source>
</evidence>